<reference evidence="1" key="2">
    <citation type="submission" date="2014-06" db="EMBL/GenBank/DDBJ databases">
        <title>Draft genome sequence of Eubacterium siraeum (DSM 15702).</title>
        <authorList>
            <person name="Sudarsanam P."/>
            <person name="Ley R."/>
            <person name="Guruge J."/>
            <person name="Turnbaugh P.J."/>
            <person name="Mahowald M."/>
            <person name="Liep D."/>
            <person name="Gordon J."/>
        </authorList>
    </citation>
    <scope>NUCLEOTIDE SEQUENCE</scope>
    <source>
        <strain evidence="1">DSM 15702</strain>
    </source>
</reference>
<comment type="caution">
    <text evidence="1">The sequence shown here is derived from an EMBL/GenBank/DDBJ whole genome shotgun (WGS) entry which is preliminary data.</text>
</comment>
<evidence type="ECO:0000313" key="1">
    <source>
        <dbReference type="EMBL" id="EDS00530.1"/>
    </source>
</evidence>
<protein>
    <submittedName>
        <fullName evidence="1">Uncharacterized protein</fullName>
    </submittedName>
</protein>
<evidence type="ECO:0000313" key="2">
    <source>
        <dbReference type="Proteomes" id="UP000005326"/>
    </source>
</evidence>
<accession>B0MPE0</accession>
<organism evidence="1 2">
    <name type="scientific">[Eubacterium] siraeum DSM 15702</name>
    <dbReference type="NCBI Taxonomy" id="428128"/>
    <lineage>
        <taxon>Bacteria</taxon>
        <taxon>Bacillati</taxon>
        <taxon>Bacillota</taxon>
        <taxon>Clostridia</taxon>
        <taxon>Eubacteriales</taxon>
        <taxon>Oscillospiraceae</taxon>
        <taxon>Oscillospiraceae incertae sedis</taxon>
    </lineage>
</organism>
<proteinExistence type="predicted"/>
<name>B0MPE0_9FIRM</name>
<keyword evidence="2" id="KW-1185">Reference proteome</keyword>
<dbReference type="EMBL" id="ABCA03000048">
    <property type="protein sequence ID" value="EDS00530.1"/>
    <property type="molecule type" value="Genomic_DNA"/>
</dbReference>
<dbReference type="Proteomes" id="UP000005326">
    <property type="component" value="Unassembled WGS sequence"/>
</dbReference>
<reference evidence="1" key="1">
    <citation type="submission" date="2007-10" db="EMBL/GenBank/DDBJ databases">
        <authorList>
            <person name="Fulton L."/>
            <person name="Clifton S."/>
            <person name="Fulton B."/>
            <person name="Xu J."/>
            <person name="Minx P."/>
            <person name="Pepin K.H."/>
            <person name="Johnson M."/>
            <person name="Thiruvilangam P."/>
            <person name="Bhonagiri V."/>
            <person name="Nash W.E."/>
            <person name="Mardis E.R."/>
            <person name="Wilson R.K."/>
        </authorList>
    </citation>
    <scope>NUCLEOTIDE SEQUENCE [LARGE SCALE GENOMIC DNA]</scope>
    <source>
        <strain evidence="1">DSM 15702</strain>
    </source>
</reference>
<dbReference type="AlphaFoldDB" id="B0MPE0"/>
<gene>
    <name evidence="1" type="ORF">EUBSIR_01699</name>
</gene>
<sequence>MQSFLTSKANRAFIKSQEFGGNCRFLRYKFKLIRAGGASAPPECPLYYA</sequence>